<keyword evidence="3" id="KW-1003">Cell membrane</keyword>
<dbReference type="GO" id="GO:0016788">
    <property type="term" value="F:hydrolase activity, acting on ester bonds"/>
    <property type="evidence" value="ECO:0007669"/>
    <property type="project" value="InterPro"/>
</dbReference>
<keyword evidence="18" id="KW-1185">Reference proteome</keyword>
<evidence type="ECO:0000313" key="18">
    <source>
        <dbReference type="Proteomes" id="UP000593565"/>
    </source>
</evidence>
<gene>
    <name evidence="17" type="ORF">AMELA_G00271290</name>
</gene>
<comment type="catalytic activity">
    <reaction evidence="11">
        <text>an N-acetyl-L-cysteine-S-conjugate + H2O = an S-substituted L-cysteine + acetate</text>
        <dbReference type="Rhea" id="RHEA:36855"/>
        <dbReference type="ChEBI" id="CHEBI:15377"/>
        <dbReference type="ChEBI" id="CHEBI:30089"/>
        <dbReference type="ChEBI" id="CHEBI:58717"/>
        <dbReference type="ChEBI" id="CHEBI:58718"/>
        <dbReference type="EC" id="3.5.1.114"/>
    </reaction>
</comment>
<dbReference type="EMBL" id="JAAGNN010000027">
    <property type="protein sequence ID" value="KAF4071273.1"/>
    <property type="molecule type" value="Genomic_DNA"/>
</dbReference>
<evidence type="ECO:0000259" key="15">
    <source>
        <dbReference type="Pfam" id="PF04952"/>
    </source>
</evidence>
<dbReference type="Pfam" id="PF04952">
    <property type="entry name" value="AstE_AspA_hybrid"/>
    <property type="match status" value="1"/>
</dbReference>
<evidence type="ECO:0000256" key="9">
    <source>
        <dbReference type="ARBA" id="ARBA00034807"/>
    </source>
</evidence>
<evidence type="ECO:0000256" key="8">
    <source>
        <dbReference type="ARBA" id="ARBA00023136"/>
    </source>
</evidence>
<reference evidence="17 18" key="1">
    <citation type="submission" date="2020-02" db="EMBL/GenBank/DDBJ databases">
        <title>A chromosome-scale genome assembly of the black bullhead catfish (Ameiurus melas).</title>
        <authorList>
            <person name="Wen M."/>
            <person name="Zham M."/>
            <person name="Cabau C."/>
            <person name="Klopp C."/>
            <person name="Donnadieu C."/>
            <person name="Roques C."/>
            <person name="Bouchez O."/>
            <person name="Lampietro C."/>
            <person name="Jouanno E."/>
            <person name="Herpin A."/>
            <person name="Louis A."/>
            <person name="Berthelot C."/>
            <person name="Parey E."/>
            <person name="Roest-Crollius H."/>
            <person name="Braasch I."/>
            <person name="Postlethwait J."/>
            <person name="Robinson-Rechavi M."/>
            <person name="Echchiki A."/>
            <person name="Begum T."/>
            <person name="Montfort J."/>
            <person name="Schartl M."/>
            <person name="Bobe J."/>
            <person name="Guiguen Y."/>
        </authorList>
    </citation>
    <scope>NUCLEOTIDE SEQUENCE [LARGE SCALE GENOMIC DNA]</scope>
    <source>
        <strain evidence="17">M_S1</strain>
        <tissue evidence="17">Blood</tissue>
    </source>
</reference>
<keyword evidence="5 14" id="KW-0479">Metal-binding</keyword>
<evidence type="ECO:0000256" key="12">
    <source>
        <dbReference type="ARBA" id="ARBA00049326"/>
    </source>
</evidence>
<feature type="binding site" evidence="14">
    <location>
        <position position="133"/>
    </location>
    <ligand>
        <name>Zn(2+)</name>
        <dbReference type="ChEBI" id="CHEBI:29105"/>
    </ligand>
</feature>
<dbReference type="InterPro" id="IPR050178">
    <property type="entry name" value="AspA/AstE_fam"/>
</dbReference>
<name>A0A7J5ZLH4_AMEME</name>
<comment type="caution">
    <text evidence="17">The sequence shown here is derived from an EMBL/GenBank/DDBJ whole genome shotgun (WGS) entry which is preliminary data.</text>
</comment>
<evidence type="ECO:0000256" key="10">
    <source>
        <dbReference type="ARBA" id="ARBA00037831"/>
    </source>
</evidence>
<dbReference type="FunFam" id="3.40.630.10:FF:000025">
    <property type="entry name" value="aspartoacylase"/>
    <property type="match status" value="1"/>
</dbReference>
<feature type="domain" description="Succinylglutamate desuccinylase/Aspartoacylase catalytic" evidence="16">
    <location>
        <begin position="26"/>
        <end position="221"/>
    </location>
</feature>
<keyword evidence="6" id="KW-0378">Hydrolase</keyword>
<comment type="subcellular location">
    <subcellularLocation>
        <location evidence="10">Apical cell membrane</location>
        <topology evidence="10">Peripheral membrane protein</topology>
    </subcellularLocation>
    <subcellularLocation>
        <location evidence="1">Cytoplasm</location>
    </subcellularLocation>
</comment>
<keyword evidence="7 14" id="KW-0862">Zinc</keyword>
<dbReference type="PANTHER" id="PTHR15162:SF5">
    <property type="entry name" value="N-ACYL-AROMATIC-L-AMINO ACID AMIDOHYDROLASE (CARBOXYLATE-FORMING)"/>
    <property type="match status" value="1"/>
</dbReference>
<keyword evidence="4" id="KW-0963">Cytoplasm</keyword>
<dbReference type="GO" id="GO:0046872">
    <property type="term" value="F:metal ion binding"/>
    <property type="evidence" value="ECO:0007669"/>
    <property type="project" value="UniProtKB-KW"/>
</dbReference>
<dbReference type="GO" id="GO:0016324">
    <property type="term" value="C:apical plasma membrane"/>
    <property type="evidence" value="ECO:0007669"/>
    <property type="project" value="UniProtKB-SubCell"/>
</dbReference>
<dbReference type="NCBIfam" id="NF002601">
    <property type="entry name" value="PRK02259.1"/>
    <property type="match status" value="1"/>
</dbReference>
<organism evidence="17 18">
    <name type="scientific">Ameiurus melas</name>
    <name type="common">Black bullhead</name>
    <name type="synonym">Silurus melas</name>
    <dbReference type="NCBI Taxonomy" id="219545"/>
    <lineage>
        <taxon>Eukaryota</taxon>
        <taxon>Metazoa</taxon>
        <taxon>Chordata</taxon>
        <taxon>Craniata</taxon>
        <taxon>Vertebrata</taxon>
        <taxon>Euteleostomi</taxon>
        <taxon>Actinopterygii</taxon>
        <taxon>Neopterygii</taxon>
        <taxon>Teleostei</taxon>
        <taxon>Ostariophysi</taxon>
        <taxon>Siluriformes</taxon>
        <taxon>Ictaluridae</taxon>
        <taxon>Ameiurus</taxon>
    </lineage>
</organism>
<evidence type="ECO:0000256" key="1">
    <source>
        <dbReference type="ARBA" id="ARBA00004496"/>
    </source>
</evidence>
<protein>
    <recommendedName>
        <fullName evidence="9">N-acyl-aromatic-L-amino acid amidohydrolase</fullName>
        <ecNumber evidence="9">3.5.1.114</ecNumber>
    </recommendedName>
</protein>
<dbReference type="InterPro" id="IPR055438">
    <property type="entry name" value="AstE_AspA_cat"/>
</dbReference>
<sequence length="331" mass="36763">MLDEADVHQEALTEHRKMEMIRLPALRRVAICGGTHGNELTGVYLVPELKRRQKEKGDAAGSVSLTTVLSNPRAIKACSRYIDKDLNRCFTSPILSSPISEDTPYEIQRAQELNSLLGPKGSEDAVDIIVDLHNTTANMGLSIISYAWSSPVCFQIFKHLQAKITNVPVRLVLLNVPPGEAYSLESVAKFGISLEVGPQPQGVVRADIFNIMKQGVDAVLDWTEIFNSGEIIEGGEVEGYFIQKSMDYPRDTKTGKPTAAVHPQLQDQDFCLLQRGDPLFLTFSGETLIYDEEEPLHPLFINEAAYYEKGIAFHLARKTTLIFPSTRAKTD</sequence>
<dbReference type="Proteomes" id="UP000593565">
    <property type="component" value="Unassembled WGS sequence"/>
</dbReference>
<dbReference type="HAMAP" id="MF_00704">
    <property type="entry name" value="Aspartoacylase"/>
    <property type="match status" value="1"/>
</dbReference>
<dbReference type="EC" id="3.5.1.114" evidence="9"/>
<dbReference type="AlphaFoldDB" id="A0A7J5ZLH4"/>
<proteinExistence type="inferred from homology"/>
<feature type="active site" description="Proton donor/acceptor" evidence="13">
    <location>
        <position position="195"/>
    </location>
</feature>
<evidence type="ECO:0000259" key="16">
    <source>
        <dbReference type="Pfam" id="PF24827"/>
    </source>
</evidence>
<dbReference type="GO" id="GO:0004046">
    <property type="term" value="F:aminoacylase activity"/>
    <property type="evidence" value="ECO:0007669"/>
    <property type="project" value="TreeGrafter"/>
</dbReference>
<dbReference type="InterPro" id="IPR016708">
    <property type="entry name" value="Aspartoacylase"/>
</dbReference>
<accession>A0A7J5ZLH4</accession>
<dbReference type="GO" id="GO:0005829">
    <property type="term" value="C:cytosol"/>
    <property type="evidence" value="ECO:0007669"/>
    <property type="project" value="TreeGrafter"/>
</dbReference>
<dbReference type="SUPFAM" id="SSF53187">
    <property type="entry name" value="Zn-dependent exopeptidases"/>
    <property type="match status" value="1"/>
</dbReference>
<dbReference type="PIRSF" id="PIRSF018001">
    <property type="entry name" value="Aspartoacylase"/>
    <property type="match status" value="1"/>
</dbReference>
<evidence type="ECO:0000256" key="11">
    <source>
        <dbReference type="ARBA" id="ARBA00048435"/>
    </source>
</evidence>
<evidence type="ECO:0000256" key="4">
    <source>
        <dbReference type="ARBA" id="ARBA00022490"/>
    </source>
</evidence>
<feature type="binding site" evidence="14">
    <location>
        <position position="36"/>
    </location>
    <ligand>
        <name>Zn(2+)</name>
        <dbReference type="ChEBI" id="CHEBI:29105"/>
    </ligand>
</feature>
<dbReference type="CDD" id="cd06909">
    <property type="entry name" value="M14_ASPA"/>
    <property type="match status" value="1"/>
</dbReference>
<dbReference type="Pfam" id="PF24827">
    <property type="entry name" value="AstE_AspA_cat"/>
    <property type="match status" value="1"/>
</dbReference>
<comment type="cofactor">
    <cofactor evidence="14">
        <name>Zn(2+)</name>
        <dbReference type="ChEBI" id="CHEBI:29105"/>
    </cofactor>
    <text evidence="14">Binds 1 zinc ion per subunit.</text>
</comment>
<dbReference type="PANTHER" id="PTHR15162">
    <property type="entry name" value="ASPARTOACYLASE"/>
    <property type="match status" value="1"/>
</dbReference>
<evidence type="ECO:0000256" key="2">
    <source>
        <dbReference type="ARBA" id="ARBA00006173"/>
    </source>
</evidence>
<feature type="domain" description="AstE/AspA barrel-sandwich hybrid" evidence="15">
    <location>
        <begin position="236"/>
        <end position="318"/>
    </location>
</feature>
<keyword evidence="8" id="KW-0472">Membrane</keyword>
<evidence type="ECO:0000256" key="3">
    <source>
        <dbReference type="ARBA" id="ARBA00022475"/>
    </source>
</evidence>
<evidence type="ECO:0000256" key="6">
    <source>
        <dbReference type="ARBA" id="ARBA00022801"/>
    </source>
</evidence>
<evidence type="ECO:0000256" key="14">
    <source>
        <dbReference type="PIRSR" id="PIRSR018001-3"/>
    </source>
</evidence>
<evidence type="ECO:0000256" key="7">
    <source>
        <dbReference type="ARBA" id="ARBA00022833"/>
    </source>
</evidence>
<dbReference type="Gene3D" id="2.20.25.160">
    <property type="match status" value="1"/>
</dbReference>
<evidence type="ECO:0000256" key="5">
    <source>
        <dbReference type="ARBA" id="ARBA00022723"/>
    </source>
</evidence>
<evidence type="ECO:0000256" key="13">
    <source>
        <dbReference type="PIRSR" id="PIRSR018001-1"/>
    </source>
</evidence>
<comment type="similarity">
    <text evidence="2">Belongs to the AspA/AstE family. Aspartoacylase subfamily.</text>
</comment>
<evidence type="ECO:0000313" key="17">
    <source>
        <dbReference type="EMBL" id="KAF4071273.1"/>
    </source>
</evidence>
<dbReference type="Gene3D" id="3.40.630.10">
    <property type="entry name" value="Zn peptidases"/>
    <property type="match status" value="1"/>
</dbReference>
<comment type="catalytic activity">
    <reaction evidence="12">
        <text>an N-acyl-aromatic L-alpha-amino acid + H2O = an aromatic L-alpha-amino acid + a carboxylate</text>
        <dbReference type="Rhea" id="RHEA:54184"/>
        <dbReference type="ChEBI" id="CHEBI:15377"/>
        <dbReference type="ChEBI" id="CHEBI:29067"/>
        <dbReference type="ChEBI" id="CHEBI:84824"/>
        <dbReference type="ChEBI" id="CHEBI:138093"/>
        <dbReference type="EC" id="3.5.1.114"/>
    </reaction>
</comment>
<feature type="binding site" evidence="14">
    <location>
        <position position="39"/>
    </location>
    <ligand>
        <name>Zn(2+)</name>
        <dbReference type="ChEBI" id="CHEBI:29105"/>
    </ligand>
</feature>
<dbReference type="InterPro" id="IPR007036">
    <property type="entry name" value="Aste_AspA_hybrid_dom"/>
</dbReference>